<keyword evidence="4 5" id="KW-0472">Membrane</keyword>
<protein>
    <submittedName>
        <fullName evidence="6">Caffeine resistance protein 5</fullName>
    </submittedName>
</protein>
<reference evidence="6" key="1">
    <citation type="journal article" date="2021" name="J Fungi (Basel)">
        <title>Genomic and Metabolomic Analyses of the Marine Fungus Emericellopsis cladophorae: Insights into Saltwater Adaptability Mechanisms and Its Biosynthetic Potential.</title>
        <authorList>
            <person name="Goncalves M.F.M."/>
            <person name="Hilario S."/>
            <person name="Van de Peer Y."/>
            <person name="Esteves A.C."/>
            <person name="Alves A."/>
        </authorList>
    </citation>
    <scope>NUCLEOTIDE SEQUENCE</scope>
    <source>
        <strain evidence="6">MUM 19.33</strain>
    </source>
</reference>
<evidence type="ECO:0000313" key="6">
    <source>
        <dbReference type="EMBL" id="KAI6781418.1"/>
    </source>
</evidence>
<name>A0A9P9Y1G5_9HYPO</name>
<dbReference type="GO" id="GO:1990961">
    <property type="term" value="P:xenobiotic detoxification by transmembrane export across the plasma membrane"/>
    <property type="evidence" value="ECO:0007669"/>
    <property type="project" value="TreeGrafter"/>
</dbReference>
<dbReference type="EMBL" id="JAGIXG020000022">
    <property type="protein sequence ID" value="KAI6781418.1"/>
    <property type="molecule type" value="Genomic_DNA"/>
</dbReference>
<evidence type="ECO:0000256" key="3">
    <source>
        <dbReference type="ARBA" id="ARBA00022989"/>
    </source>
</evidence>
<dbReference type="OrthoDB" id="3357846at2759"/>
<evidence type="ECO:0000313" key="7">
    <source>
        <dbReference type="Proteomes" id="UP001055219"/>
    </source>
</evidence>
<evidence type="ECO:0000256" key="1">
    <source>
        <dbReference type="ARBA" id="ARBA00004141"/>
    </source>
</evidence>
<gene>
    <name evidence="6" type="ORF">J7T54_002311</name>
</gene>
<dbReference type="AlphaFoldDB" id="A0A9P9Y1G5"/>
<evidence type="ECO:0000256" key="5">
    <source>
        <dbReference type="SAM" id="Phobius"/>
    </source>
</evidence>
<dbReference type="PANTHER" id="PTHR23502:SF23">
    <property type="entry name" value="FLUCONAZOLE RESISTANCE PROTEIN 1"/>
    <property type="match status" value="1"/>
</dbReference>
<evidence type="ECO:0000256" key="2">
    <source>
        <dbReference type="ARBA" id="ARBA00022692"/>
    </source>
</evidence>
<reference evidence="6" key="2">
    <citation type="submission" date="2022-07" db="EMBL/GenBank/DDBJ databases">
        <authorList>
            <person name="Goncalves M.F.M."/>
            <person name="Hilario S."/>
            <person name="Van De Peer Y."/>
            <person name="Esteves A.C."/>
            <person name="Alves A."/>
        </authorList>
    </citation>
    <scope>NUCLEOTIDE SEQUENCE</scope>
    <source>
        <strain evidence="6">MUM 19.33</strain>
    </source>
</reference>
<dbReference type="RefSeq" id="XP_051362274.1">
    <property type="nucleotide sequence ID" value="XM_051506490.1"/>
</dbReference>
<dbReference type="GeneID" id="75828823"/>
<accession>A0A9P9Y1G5</accession>
<dbReference type="PANTHER" id="PTHR23502">
    <property type="entry name" value="MAJOR FACILITATOR SUPERFAMILY"/>
    <property type="match status" value="1"/>
</dbReference>
<comment type="subcellular location">
    <subcellularLocation>
        <location evidence="1">Membrane</location>
        <topology evidence="1">Multi-pass membrane protein</topology>
    </subcellularLocation>
</comment>
<dbReference type="GO" id="GO:0015244">
    <property type="term" value="F:fluconazole transmembrane transporter activity"/>
    <property type="evidence" value="ECO:0007669"/>
    <property type="project" value="TreeGrafter"/>
</dbReference>
<feature type="transmembrane region" description="Helical" evidence="5">
    <location>
        <begin position="49"/>
        <end position="68"/>
    </location>
</feature>
<proteinExistence type="predicted"/>
<keyword evidence="7" id="KW-1185">Reference proteome</keyword>
<dbReference type="Proteomes" id="UP001055219">
    <property type="component" value="Unassembled WGS sequence"/>
</dbReference>
<keyword evidence="3 5" id="KW-1133">Transmembrane helix</keyword>
<comment type="caution">
    <text evidence="6">The sequence shown here is derived from an EMBL/GenBank/DDBJ whole genome shotgun (WGS) entry which is preliminary data.</text>
</comment>
<sequence>MFLFFLPEMSTHNPLLCRAERLRKLTGNQRFMSQSEIDQRTMRFRHDPAMLFVQIYVAIIYGIYYSFFEVFPLVYIPLSYPQYPASLFAGNDFYRSALAAGSILFAEPLPNKLGVATKGTN</sequence>
<evidence type="ECO:0000256" key="4">
    <source>
        <dbReference type="ARBA" id="ARBA00023136"/>
    </source>
</evidence>
<dbReference type="GO" id="GO:0005886">
    <property type="term" value="C:plasma membrane"/>
    <property type="evidence" value="ECO:0007669"/>
    <property type="project" value="TreeGrafter"/>
</dbReference>
<keyword evidence="2 5" id="KW-0812">Transmembrane</keyword>
<organism evidence="6 7">
    <name type="scientific">Emericellopsis cladophorae</name>
    <dbReference type="NCBI Taxonomy" id="2686198"/>
    <lineage>
        <taxon>Eukaryota</taxon>
        <taxon>Fungi</taxon>
        <taxon>Dikarya</taxon>
        <taxon>Ascomycota</taxon>
        <taxon>Pezizomycotina</taxon>
        <taxon>Sordariomycetes</taxon>
        <taxon>Hypocreomycetidae</taxon>
        <taxon>Hypocreales</taxon>
        <taxon>Bionectriaceae</taxon>
        <taxon>Emericellopsis</taxon>
    </lineage>
</organism>